<dbReference type="RefSeq" id="WP_221004875.1">
    <property type="nucleotide sequence ID" value="NZ_CP081150.1"/>
</dbReference>
<dbReference type="EMBL" id="CP081150">
    <property type="protein sequence ID" value="QZA76469.1"/>
    <property type="molecule type" value="Genomic_DNA"/>
</dbReference>
<keyword evidence="3" id="KW-1185">Reference proteome</keyword>
<reference evidence="2 3" key="1">
    <citation type="submission" date="2021-08" db="EMBL/GenBank/DDBJ databases">
        <title>complete genome sequencing of Deefgea sp. D25.</title>
        <authorList>
            <person name="Bae J.-W."/>
            <person name="Gim D.-H."/>
        </authorList>
    </citation>
    <scope>NUCLEOTIDE SEQUENCE [LARGE SCALE GENOMIC DNA]</scope>
    <source>
        <strain evidence="2 3">D25</strain>
    </source>
</reference>
<sequence length="91" mass="9972">MNDYWMHGQASQTRSGEPIFPCTAKQLAQLVDREVAKKLPCSLTPSEAFSLHAVQLRQIHAAWQTLAPALRQTNPPSTAATSTYSKTTDSS</sequence>
<evidence type="ECO:0000313" key="3">
    <source>
        <dbReference type="Proteomes" id="UP000825679"/>
    </source>
</evidence>
<feature type="region of interest" description="Disordered" evidence="1">
    <location>
        <begin position="70"/>
        <end position="91"/>
    </location>
</feature>
<feature type="compositionally biased region" description="Low complexity" evidence="1">
    <location>
        <begin position="77"/>
        <end position="91"/>
    </location>
</feature>
<evidence type="ECO:0000256" key="1">
    <source>
        <dbReference type="SAM" id="MobiDB-lite"/>
    </source>
</evidence>
<evidence type="ECO:0000313" key="2">
    <source>
        <dbReference type="EMBL" id="QZA76469.1"/>
    </source>
</evidence>
<gene>
    <name evidence="2" type="ORF">K4H28_08910</name>
</gene>
<accession>A0ABX8Z4Z7</accession>
<proteinExistence type="predicted"/>
<organism evidence="2 3">
    <name type="scientific">Deefgea tanakiae</name>
    <dbReference type="NCBI Taxonomy" id="2865840"/>
    <lineage>
        <taxon>Bacteria</taxon>
        <taxon>Pseudomonadati</taxon>
        <taxon>Pseudomonadota</taxon>
        <taxon>Betaproteobacteria</taxon>
        <taxon>Neisseriales</taxon>
        <taxon>Chitinibacteraceae</taxon>
        <taxon>Deefgea</taxon>
    </lineage>
</organism>
<dbReference type="Proteomes" id="UP000825679">
    <property type="component" value="Chromosome"/>
</dbReference>
<name>A0ABX8Z4Z7_9NEIS</name>
<protein>
    <submittedName>
        <fullName evidence="2">Uncharacterized protein</fullName>
    </submittedName>
</protein>